<evidence type="ECO:0000313" key="10">
    <source>
        <dbReference type="EMBL" id="NYD43804.1"/>
    </source>
</evidence>
<dbReference type="GO" id="GO:0031405">
    <property type="term" value="F:lipoic acid binding"/>
    <property type="evidence" value="ECO:0007669"/>
    <property type="project" value="TreeGrafter"/>
</dbReference>
<dbReference type="PANTHER" id="PTHR43178">
    <property type="entry name" value="DIHYDROLIPOAMIDE ACETYLTRANSFERASE COMPONENT OF PYRUVATE DEHYDROGENASE COMPLEX"/>
    <property type="match status" value="1"/>
</dbReference>
<keyword evidence="3 6" id="KW-0808">Transferase</keyword>
<dbReference type="PROSITE" id="PS00189">
    <property type="entry name" value="LIPOYL"/>
    <property type="match status" value="1"/>
</dbReference>
<keyword evidence="4 6" id="KW-0450">Lipoyl</keyword>
<dbReference type="CDD" id="cd06849">
    <property type="entry name" value="lipoyl_domain"/>
    <property type="match status" value="1"/>
</dbReference>
<dbReference type="InterPro" id="IPR036625">
    <property type="entry name" value="E3-bd_dom_sf"/>
</dbReference>
<dbReference type="GO" id="GO:0016407">
    <property type="term" value="F:acetyltransferase activity"/>
    <property type="evidence" value="ECO:0007669"/>
    <property type="project" value="TreeGrafter"/>
</dbReference>
<accession>A0A7Y9E9P6</accession>
<feature type="region of interest" description="Disordered" evidence="7">
    <location>
        <begin position="136"/>
        <end position="181"/>
    </location>
</feature>
<evidence type="ECO:0000256" key="7">
    <source>
        <dbReference type="SAM" id="MobiDB-lite"/>
    </source>
</evidence>
<dbReference type="InterPro" id="IPR004167">
    <property type="entry name" value="PSBD"/>
</dbReference>
<keyword evidence="11" id="KW-1185">Reference proteome</keyword>
<feature type="compositionally biased region" description="Polar residues" evidence="7">
    <location>
        <begin position="156"/>
        <end position="166"/>
    </location>
</feature>
<evidence type="ECO:0000256" key="1">
    <source>
        <dbReference type="ARBA" id="ARBA00001938"/>
    </source>
</evidence>
<evidence type="ECO:0000256" key="2">
    <source>
        <dbReference type="ARBA" id="ARBA00007317"/>
    </source>
</evidence>
<evidence type="ECO:0000259" key="9">
    <source>
        <dbReference type="PROSITE" id="PS51826"/>
    </source>
</evidence>
<evidence type="ECO:0000256" key="5">
    <source>
        <dbReference type="ARBA" id="ARBA00023315"/>
    </source>
</evidence>
<feature type="domain" description="Peripheral subunit-binding (PSBD)" evidence="9">
    <location>
        <begin position="187"/>
        <end position="224"/>
    </location>
</feature>
<dbReference type="SUPFAM" id="SSF47005">
    <property type="entry name" value="Peripheral subunit-binding domain of 2-oxo acid dehydrogenase complex"/>
    <property type="match status" value="1"/>
</dbReference>
<evidence type="ECO:0000256" key="6">
    <source>
        <dbReference type="RuleBase" id="RU003423"/>
    </source>
</evidence>
<dbReference type="InterPro" id="IPR050743">
    <property type="entry name" value="2-oxoacid_DH_E2_comp"/>
</dbReference>
<dbReference type="EMBL" id="JACCBG010000001">
    <property type="protein sequence ID" value="NYD43804.1"/>
    <property type="molecule type" value="Genomic_DNA"/>
</dbReference>
<gene>
    <name evidence="10" type="ORF">BJZ21_003887</name>
</gene>
<reference evidence="10 11" key="1">
    <citation type="submission" date="2020-07" db="EMBL/GenBank/DDBJ databases">
        <title>Sequencing the genomes of 1000 actinobacteria strains.</title>
        <authorList>
            <person name="Klenk H.-P."/>
        </authorList>
    </citation>
    <scope>NUCLEOTIDE SEQUENCE [LARGE SCALE GENOMIC DNA]</scope>
    <source>
        <strain evidence="10 11">DSM 21350</strain>
    </source>
</reference>
<dbReference type="SUPFAM" id="SSF52777">
    <property type="entry name" value="CoA-dependent acyltransferases"/>
    <property type="match status" value="1"/>
</dbReference>
<dbReference type="Pfam" id="PF00198">
    <property type="entry name" value="2-oxoacid_dh"/>
    <property type="match status" value="1"/>
</dbReference>
<proteinExistence type="inferred from homology"/>
<dbReference type="Gene3D" id="3.30.559.10">
    <property type="entry name" value="Chloramphenicol acetyltransferase-like domain"/>
    <property type="match status" value="1"/>
</dbReference>
<dbReference type="Gene3D" id="2.40.50.100">
    <property type="match status" value="1"/>
</dbReference>
<keyword evidence="10" id="KW-0670">Pyruvate</keyword>
<dbReference type="Proteomes" id="UP000535511">
    <property type="component" value="Unassembled WGS sequence"/>
</dbReference>
<dbReference type="InterPro" id="IPR001078">
    <property type="entry name" value="2-oxoacid_DH_actylTfrase"/>
</dbReference>
<dbReference type="RefSeq" id="WP_179665279.1">
    <property type="nucleotide sequence ID" value="NZ_JACCBG010000001.1"/>
</dbReference>
<dbReference type="Pfam" id="PF02817">
    <property type="entry name" value="E3_binding"/>
    <property type="match status" value="1"/>
</dbReference>
<feature type="region of interest" description="Disordered" evidence="7">
    <location>
        <begin position="86"/>
        <end position="119"/>
    </location>
</feature>
<protein>
    <recommendedName>
        <fullName evidence="6">Dihydrolipoamide acetyltransferase component of pyruvate dehydrogenase complex</fullName>
        <ecNumber evidence="6">2.3.1.-</ecNumber>
    </recommendedName>
</protein>
<dbReference type="Gene3D" id="4.10.320.10">
    <property type="entry name" value="E3-binding domain"/>
    <property type="match status" value="1"/>
</dbReference>
<evidence type="ECO:0000313" key="11">
    <source>
        <dbReference type="Proteomes" id="UP000535511"/>
    </source>
</evidence>
<sequence>MAEHTSGQTFLLPDLGEGLTEAEVVRWLVAEGDVVVVDQALVEVETAKSVVEVPSPYAGTVETLHAAEGQTVDVGRPLITVAAAGASAPAPVAAPSPAVDGQASRGESASASAEAYREEEKAGSGNVLIGYGTAAAAGSGRRRRPRHAAPPVTAAGSASTDQSGPSGRSDPLGPAGTSRFGATVPRVISPLVRKLAHDHEVDLHALEGTGLGGLVVRADVESAIRRTTAPAAAAETAPAAAAAAPLPAAPAGAGERRIPLNGFRKTAAAALSRSRAEIPEATVWVDVDATALWELRESARTATDPGPGILAYLARFVVAGLKEHPVLNARLDTERDEIVTYDTVNLGLAVQGDRGLVVPAVLGADRMTTAGLDAAIRDLTTRARVGRATAEELSAGTFTLNNYGGFNVDGSAAIINHPQVAILGFGRIIDRPWVVDGELCVRKITQMSFVFDHRVCDGGTAAGFMRSVADAVENPASAIARL</sequence>
<dbReference type="InterPro" id="IPR023213">
    <property type="entry name" value="CAT-like_dom_sf"/>
</dbReference>
<dbReference type="SUPFAM" id="SSF51230">
    <property type="entry name" value="Single hybrid motif"/>
    <property type="match status" value="1"/>
</dbReference>
<evidence type="ECO:0000256" key="4">
    <source>
        <dbReference type="ARBA" id="ARBA00022823"/>
    </source>
</evidence>
<evidence type="ECO:0000259" key="8">
    <source>
        <dbReference type="PROSITE" id="PS50968"/>
    </source>
</evidence>
<comment type="cofactor">
    <cofactor evidence="1 6">
        <name>(R)-lipoate</name>
        <dbReference type="ChEBI" id="CHEBI:83088"/>
    </cofactor>
</comment>
<dbReference type="InterPro" id="IPR003016">
    <property type="entry name" value="2-oxoA_DH_lipoyl-BS"/>
</dbReference>
<dbReference type="PROSITE" id="PS51826">
    <property type="entry name" value="PSBD"/>
    <property type="match status" value="1"/>
</dbReference>
<name>A0A7Y9E9P6_9ACTN</name>
<feature type="compositionally biased region" description="Low complexity" evidence="7">
    <location>
        <begin position="86"/>
        <end position="114"/>
    </location>
</feature>
<feature type="domain" description="Lipoyl-binding" evidence="8">
    <location>
        <begin position="7"/>
        <end position="82"/>
    </location>
</feature>
<keyword evidence="5 6" id="KW-0012">Acyltransferase</keyword>
<dbReference type="InterPro" id="IPR011053">
    <property type="entry name" value="Single_hybrid_motif"/>
</dbReference>
<dbReference type="PANTHER" id="PTHR43178:SF5">
    <property type="entry name" value="LIPOAMIDE ACYLTRANSFERASE COMPONENT OF BRANCHED-CHAIN ALPHA-KETO ACID DEHYDROGENASE COMPLEX, MITOCHONDRIAL"/>
    <property type="match status" value="1"/>
</dbReference>
<dbReference type="PROSITE" id="PS50968">
    <property type="entry name" value="BIOTINYL_LIPOYL"/>
    <property type="match status" value="1"/>
</dbReference>
<organism evidence="10 11">
    <name type="scientific">Nocardioides panaciterrulae</name>
    <dbReference type="NCBI Taxonomy" id="661492"/>
    <lineage>
        <taxon>Bacteria</taxon>
        <taxon>Bacillati</taxon>
        <taxon>Actinomycetota</taxon>
        <taxon>Actinomycetes</taxon>
        <taxon>Propionibacteriales</taxon>
        <taxon>Nocardioidaceae</taxon>
        <taxon>Nocardioides</taxon>
    </lineage>
</organism>
<dbReference type="Pfam" id="PF00364">
    <property type="entry name" value="Biotin_lipoyl"/>
    <property type="match status" value="1"/>
</dbReference>
<comment type="similarity">
    <text evidence="2 6">Belongs to the 2-oxoacid dehydrogenase family.</text>
</comment>
<dbReference type="EC" id="2.3.1.-" evidence="6"/>
<dbReference type="GO" id="GO:0005737">
    <property type="term" value="C:cytoplasm"/>
    <property type="evidence" value="ECO:0007669"/>
    <property type="project" value="TreeGrafter"/>
</dbReference>
<dbReference type="AlphaFoldDB" id="A0A7Y9E9P6"/>
<comment type="caution">
    <text evidence="10">The sequence shown here is derived from an EMBL/GenBank/DDBJ whole genome shotgun (WGS) entry which is preliminary data.</text>
</comment>
<evidence type="ECO:0000256" key="3">
    <source>
        <dbReference type="ARBA" id="ARBA00022679"/>
    </source>
</evidence>
<dbReference type="InterPro" id="IPR000089">
    <property type="entry name" value="Biotin_lipoyl"/>
</dbReference>